<feature type="signal peptide" evidence="1">
    <location>
        <begin position="1"/>
        <end position="20"/>
    </location>
</feature>
<name>A0A9W9Q4C8_PENBR</name>
<protein>
    <submittedName>
        <fullName evidence="2">Uncharacterized protein</fullName>
    </submittedName>
</protein>
<sequence length="340" mass="36388">MLSGGAFWLLLFYLASGGLSLHSTTTYPLTVIDDESGLPQTFENIATRHNGQLLVTSTVSPYLHQVSPFQENEVSRVVQIPQTAGLLGIAELEKDIFYVISANISGASGAPDSNAVWRVDLRNFDPSLNRGAVHPLVSLVARFPSAGILNGLCRLSENDTSSLLISDSEAGQIYKLDVRSGSIQTTMNETALKDTQTGLQVAVNGIHTHESHLYFTNLNQGIFGRVLIDTHTGRPTGPIDVIVREVPGDDFVLSPNGQRAWIAVNGHSKLVEVDIAARYAQVVVESSFLASASAVTLGRTLLDRNSVYVSSAGILDPSVGKNHTSTGGIVARVDILKVTL</sequence>
<dbReference type="Proteomes" id="UP001147695">
    <property type="component" value="Unassembled WGS sequence"/>
</dbReference>
<proteinExistence type="predicted"/>
<reference evidence="2" key="1">
    <citation type="submission" date="2022-12" db="EMBL/GenBank/DDBJ databases">
        <authorList>
            <person name="Petersen C."/>
        </authorList>
    </citation>
    <scope>NUCLEOTIDE SEQUENCE</scope>
    <source>
        <strain evidence="2">IBT 35673</strain>
    </source>
</reference>
<dbReference type="Gene3D" id="2.120.10.30">
    <property type="entry name" value="TolB, C-terminal domain"/>
    <property type="match status" value="1"/>
</dbReference>
<comment type="caution">
    <text evidence="2">The sequence shown here is derived from an EMBL/GenBank/DDBJ whole genome shotgun (WGS) entry which is preliminary data.</text>
</comment>
<evidence type="ECO:0000313" key="3">
    <source>
        <dbReference type="Proteomes" id="UP001147695"/>
    </source>
</evidence>
<dbReference type="SUPFAM" id="SSF63829">
    <property type="entry name" value="Calcium-dependent phosphotriesterase"/>
    <property type="match status" value="1"/>
</dbReference>
<accession>A0A9W9Q4C8</accession>
<dbReference type="EMBL" id="JAPZBQ010000006">
    <property type="protein sequence ID" value="KAJ5323127.1"/>
    <property type="molecule type" value="Genomic_DNA"/>
</dbReference>
<dbReference type="PANTHER" id="PTHR42060">
    <property type="entry name" value="NHL REPEAT-CONTAINING PROTEIN-RELATED"/>
    <property type="match status" value="1"/>
</dbReference>
<organism evidence="2 3">
    <name type="scientific">Penicillium brevicompactum</name>
    <dbReference type="NCBI Taxonomy" id="5074"/>
    <lineage>
        <taxon>Eukaryota</taxon>
        <taxon>Fungi</taxon>
        <taxon>Dikarya</taxon>
        <taxon>Ascomycota</taxon>
        <taxon>Pezizomycotina</taxon>
        <taxon>Eurotiomycetes</taxon>
        <taxon>Eurotiomycetidae</taxon>
        <taxon>Eurotiales</taxon>
        <taxon>Aspergillaceae</taxon>
        <taxon>Penicillium</taxon>
    </lineage>
</organism>
<reference evidence="2" key="2">
    <citation type="journal article" date="2023" name="IMA Fungus">
        <title>Comparative genomic study of the Penicillium genus elucidates a diverse pangenome and 15 lateral gene transfer events.</title>
        <authorList>
            <person name="Petersen C."/>
            <person name="Sorensen T."/>
            <person name="Nielsen M.R."/>
            <person name="Sondergaard T.E."/>
            <person name="Sorensen J.L."/>
            <person name="Fitzpatrick D.A."/>
            <person name="Frisvad J.C."/>
            <person name="Nielsen K.L."/>
        </authorList>
    </citation>
    <scope>NUCLEOTIDE SEQUENCE</scope>
    <source>
        <strain evidence="2">IBT 35673</strain>
    </source>
</reference>
<evidence type="ECO:0000256" key="1">
    <source>
        <dbReference type="SAM" id="SignalP"/>
    </source>
</evidence>
<feature type="chain" id="PRO_5040933285" evidence="1">
    <location>
        <begin position="21"/>
        <end position="340"/>
    </location>
</feature>
<keyword evidence="1" id="KW-0732">Signal</keyword>
<dbReference type="InterPro" id="IPR011042">
    <property type="entry name" value="6-blade_b-propeller_TolB-like"/>
</dbReference>
<gene>
    <name evidence="2" type="ORF">N7452_011416</name>
</gene>
<evidence type="ECO:0000313" key="2">
    <source>
        <dbReference type="EMBL" id="KAJ5323127.1"/>
    </source>
</evidence>
<dbReference type="PANTHER" id="PTHR42060:SF1">
    <property type="entry name" value="NHL REPEAT-CONTAINING PROTEIN"/>
    <property type="match status" value="1"/>
</dbReference>
<dbReference type="InterPro" id="IPR052998">
    <property type="entry name" value="Hetero-Diels-Alderase-like"/>
</dbReference>
<dbReference type="AlphaFoldDB" id="A0A9W9Q4C8"/>